<dbReference type="STRING" id="589385.SAMN05421504_10184"/>
<evidence type="ECO:0000313" key="7">
    <source>
        <dbReference type="Proteomes" id="UP000199515"/>
    </source>
</evidence>
<feature type="region of interest" description="Disordered" evidence="4">
    <location>
        <begin position="584"/>
        <end position="611"/>
    </location>
</feature>
<feature type="compositionally biased region" description="Pro residues" evidence="4">
    <location>
        <begin position="401"/>
        <end position="413"/>
    </location>
</feature>
<dbReference type="SUPFAM" id="SSF50956">
    <property type="entry name" value="Thermostable phytase (3-phytase)"/>
    <property type="match status" value="1"/>
</dbReference>
<dbReference type="PRINTS" id="PR00014">
    <property type="entry name" value="FNTYPEIII"/>
</dbReference>
<dbReference type="SMART" id="SM00060">
    <property type="entry name" value="FN3"/>
    <property type="match status" value="2"/>
</dbReference>
<feature type="region of interest" description="Disordered" evidence="4">
    <location>
        <begin position="361"/>
        <end position="422"/>
    </location>
</feature>
<reference evidence="6 7" key="1">
    <citation type="submission" date="2016-10" db="EMBL/GenBank/DDBJ databases">
        <authorList>
            <person name="de Groot N.N."/>
        </authorList>
    </citation>
    <scope>NUCLEOTIDE SEQUENCE [LARGE SCALE GENOMIC DNA]</scope>
    <source>
        <strain evidence="6 7">CPCC 202699</strain>
    </source>
</reference>
<accession>A0A1H2S228</accession>
<keyword evidence="3" id="KW-0119">Carbohydrate metabolism</keyword>
<proteinExistence type="predicted"/>
<keyword evidence="7" id="KW-1185">Reference proteome</keyword>
<dbReference type="Gene3D" id="2.60.40.10">
    <property type="entry name" value="Immunoglobulins"/>
    <property type="match status" value="2"/>
</dbReference>
<evidence type="ECO:0000256" key="3">
    <source>
        <dbReference type="ARBA" id="ARBA00023326"/>
    </source>
</evidence>
<dbReference type="CDD" id="cd00063">
    <property type="entry name" value="FN3"/>
    <property type="match status" value="2"/>
</dbReference>
<organism evidence="6 7">
    <name type="scientific">Amycolatopsis xylanica</name>
    <dbReference type="NCBI Taxonomy" id="589385"/>
    <lineage>
        <taxon>Bacteria</taxon>
        <taxon>Bacillati</taxon>
        <taxon>Actinomycetota</taxon>
        <taxon>Actinomycetes</taxon>
        <taxon>Pseudonocardiales</taxon>
        <taxon>Pseudonocardiaceae</taxon>
        <taxon>Amycolatopsis</taxon>
    </lineage>
</organism>
<feature type="compositionally biased region" description="Basic and acidic residues" evidence="4">
    <location>
        <begin position="379"/>
        <end position="399"/>
    </location>
</feature>
<evidence type="ECO:0000313" key="6">
    <source>
        <dbReference type="EMBL" id="SDW25696.1"/>
    </source>
</evidence>
<dbReference type="SUPFAM" id="SSF49265">
    <property type="entry name" value="Fibronectin type III"/>
    <property type="match status" value="1"/>
</dbReference>
<dbReference type="OrthoDB" id="3405767at2"/>
<dbReference type="PANTHER" id="PTHR13817:SF151">
    <property type="entry name" value="TITIN"/>
    <property type="match status" value="1"/>
</dbReference>
<dbReference type="Pfam" id="PF00041">
    <property type="entry name" value="fn3"/>
    <property type="match status" value="2"/>
</dbReference>
<dbReference type="InterPro" id="IPR003961">
    <property type="entry name" value="FN3_dom"/>
</dbReference>
<dbReference type="InterPro" id="IPR050964">
    <property type="entry name" value="Striated_Muscle_Regulatory"/>
</dbReference>
<keyword evidence="2" id="KW-0326">Glycosidase</keyword>
<dbReference type="InterPro" id="IPR013783">
    <property type="entry name" value="Ig-like_fold"/>
</dbReference>
<dbReference type="InterPro" id="IPR036116">
    <property type="entry name" value="FN3_sf"/>
</dbReference>
<evidence type="ECO:0000256" key="4">
    <source>
        <dbReference type="SAM" id="MobiDB-lite"/>
    </source>
</evidence>
<gene>
    <name evidence="6" type="ORF">SAMN05421504_10184</name>
</gene>
<feature type="compositionally biased region" description="Basic and acidic residues" evidence="4">
    <location>
        <begin position="592"/>
        <end position="611"/>
    </location>
</feature>
<evidence type="ECO:0000256" key="1">
    <source>
        <dbReference type="ARBA" id="ARBA00022737"/>
    </source>
</evidence>
<keyword evidence="3" id="KW-0624">Polysaccharide degradation</keyword>
<evidence type="ECO:0000256" key="2">
    <source>
        <dbReference type="ARBA" id="ARBA00023295"/>
    </source>
</evidence>
<dbReference type="GO" id="GO:0016798">
    <property type="term" value="F:hydrolase activity, acting on glycosyl bonds"/>
    <property type="evidence" value="ECO:0007669"/>
    <property type="project" value="UniProtKB-KW"/>
</dbReference>
<feature type="domain" description="Fibronectin type-III" evidence="5">
    <location>
        <begin position="410"/>
        <end position="502"/>
    </location>
</feature>
<dbReference type="Proteomes" id="UP000199515">
    <property type="component" value="Unassembled WGS sequence"/>
</dbReference>
<feature type="domain" description="Fibronectin type-III" evidence="5">
    <location>
        <begin position="504"/>
        <end position="598"/>
    </location>
</feature>
<dbReference type="GO" id="GO:0000272">
    <property type="term" value="P:polysaccharide catabolic process"/>
    <property type="evidence" value="ECO:0007669"/>
    <property type="project" value="UniProtKB-KW"/>
</dbReference>
<name>A0A1H2S228_9PSEU</name>
<dbReference type="AlphaFoldDB" id="A0A1H2S228"/>
<dbReference type="PROSITE" id="PS50853">
    <property type="entry name" value="FN3"/>
    <property type="match status" value="2"/>
</dbReference>
<sequence>MYREWIGVRTLWRVSRGGRGRRAAKTPGALIVLACAAVLTVALTGATKPLSGLEFGQDGHWVLNAAAGLVFHVDGASKYVDAAAPIPDADRGSQVVQGDTGGYVVGSSKITEFEKSSLTPGETKPLTERPVALEVTGGPYLVFRQAGTVTRLGKPPVTVPGDGKLGVPVVTREGSLWLHRIDRGALCELPKGADRVACPVAVPSGHSGALTVANDRPSFVDTTADALREITPGGLGDPVPLGVDLPSDVLIASTDVGGKIAALDQRGKRLYLMDKTGGKSFELDGNYAGIASSGSVVALVDKDKKALVTYGVDGIMREDRPIPGGEAPVPLIKGEDGRVYVDSAGGDHVLVVDADGAVSPVQATGVGKNPEPVPQPDPAKPDPVKPDPGPEPKPKDVRKPPVAPVAPASPPGAPGRVTATAGDGSATVKWSAANPNGAPITGYRVSWPGGTKTVGGGARSATITGLENGTSYVFTVEAINRAGTGTGAGSPAVTPRIVAKPPGKPGGLKIAIKTGDADAKVSWTAAAANGSPVTAYHVEWNRPDGQGAQSRDLPGGTRTTTITDVGIESPLKVTVTAENSNGVGPAATVTKSKGDEPDVKRSAVVSRGKDTTADKCDPPVCAFMHIVLKGFTPGKITITAMTSDQGTHGSKTFTVGPDGTLTVDDFSMGTPNRDVWVIADGVESNHYTWPPS</sequence>
<keyword evidence="2" id="KW-0378">Hydrolase</keyword>
<protein>
    <submittedName>
        <fullName evidence="6">Fibronectin type III domain-containing protein</fullName>
    </submittedName>
</protein>
<evidence type="ECO:0000259" key="5">
    <source>
        <dbReference type="PROSITE" id="PS50853"/>
    </source>
</evidence>
<keyword evidence="1" id="KW-0677">Repeat</keyword>
<dbReference type="PANTHER" id="PTHR13817">
    <property type="entry name" value="TITIN"/>
    <property type="match status" value="1"/>
</dbReference>
<dbReference type="EMBL" id="FNON01000001">
    <property type="protein sequence ID" value="SDW25696.1"/>
    <property type="molecule type" value="Genomic_DNA"/>
</dbReference>